<name>A0A915DMT6_9BILA</name>
<organism evidence="1 2">
    <name type="scientific">Ditylenchus dipsaci</name>
    <dbReference type="NCBI Taxonomy" id="166011"/>
    <lineage>
        <taxon>Eukaryota</taxon>
        <taxon>Metazoa</taxon>
        <taxon>Ecdysozoa</taxon>
        <taxon>Nematoda</taxon>
        <taxon>Chromadorea</taxon>
        <taxon>Rhabditida</taxon>
        <taxon>Tylenchina</taxon>
        <taxon>Tylenchomorpha</taxon>
        <taxon>Sphaerularioidea</taxon>
        <taxon>Anguinidae</taxon>
        <taxon>Anguininae</taxon>
        <taxon>Ditylenchus</taxon>
    </lineage>
</organism>
<protein>
    <submittedName>
        <fullName evidence="2">Uncharacterized protein</fullName>
    </submittedName>
</protein>
<sequence length="293" mass="34063">MARNFRRYSSIYLPSPRERSQIGLNADFMYIFAGENSPTTLTKWTVYPLQNCPTSTVWCFNLLANTWEPRIEIKNAQTGKYHMGSQYDEASFADPRYLRSSLEVYEFAFKNERWEWQCVSNKKMDKARSFIYGGDKLGIYGQGDTARRLRKEAQRDFNETVQKSADATEKEISHMLDHPLITFDLTTHEFSFTKLLPDPCSGFPLRRYGRCPLILQNCLYLVGGQRKDLEDYWNEHTMSTDIGVWIRQHRWNKTVLQLDIPVSYCSAVANSDGFIYVFGGRTCTCMPTSMMIL</sequence>
<evidence type="ECO:0000313" key="1">
    <source>
        <dbReference type="Proteomes" id="UP000887574"/>
    </source>
</evidence>
<dbReference type="Gene3D" id="2.120.10.80">
    <property type="entry name" value="Kelch-type beta propeller"/>
    <property type="match status" value="1"/>
</dbReference>
<evidence type="ECO:0000313" key="2">
    <source>
        <dbReference type="WBParaSite" id="jg21233"/>
    </source>
</evidence>
<keyword evidence="1" id="KW-1185">Reference proteome</keyword>
<proteinExistence type="predicted"/>
<dbReference type="InterPro" id="IPR015915">
    <property type="entry name" value="Kelch-typ_b-propeller"/>
</dbReference>
<dbReference type="Proteomes" id="UP000887574">
    <property type="component" value="Unplaced"/>
</dbReference>
<dbReference type="AlphaFoldDB" id="A0A915DMT6"/>
<dbReference type="SUPFAM" id="SSF50965">
    <property type="entry name" value="Galactose oxidase, central domain"/>
    <property type="match status" value="1"/>
</dbReference>
<accession>A0A915DMT6</accession>
<dbReference type="WBParaSite" id="jg21233">
    <property type="protein sequence ID" value="jg21233"/>
    <property type="gene ID" value="jg21233"/>
</dbReference>
<reference evidence="2" key="1">
    <citation type="submission" date="2022-11" db="UniProtKB">
        <authorList>
            <consortium name="WormBaseParasite"/>
        </authorList>
    </citation>
    <scope>IDENTIFICATION</scope>
</reference>
<dbReference type="InterPro" id="IPR011043">
    <property type="entry name" value="Gal_Oxase/kelch_b-propeller"/>
</dbReference>